<dbReference type="PROSITE" id="PS50405">
    <property type="entry name" value="GST_CTER"/>
    <property type="match status" value="1"/>
</dbReference>
<dbReference type="Gene3D" id="3.40.30.10">
    <property type="entry name" value="Glutaredoxin"/>
    <property type="match status" value="1"/>
</dbReference>
<evidence type="ECO:0000313" key="3">
    <source>
        <dbReference type="EMBL" id="HHI88962.1"/>
    </source>
</evidence>
<dbReference type="InterPro" id="IPR010987">
    <property type="entry name" value="Glutathione-S-Trfase_C-like"/>
</dbReference>
<dbReference type="InterPro" id="IPR040079">
    <property type="entry name" value="Glutathione_S-Trfase"/>
</dbReference>
<dbReference type="Gene3D" id="1.20.1050.10">
    <property type="match status" value="1"/>
</dbReference>
<dbReference type="PANTHER" id="PTHR44051">
    <property type="entry name" value="GLUTATHIONE S-TRANSFERASE-RELATED"/>
    <property type="match status" value="1"/>
</dbReference>
<proteinExistence type="predicted"/>
<feature type="domain" description="GST C-terminal" evidence="2">
    <location>
        <begin position="79"/>
        <end position="201"/>
    </location>
</feature>
<dbReference type="SFLD" id="SFLDS00019">
    <property type="entry name" value="Glutathione_Transferase_(cytos"/>
    <property type="match status" value="1"/>
</dbReference>
<dbReference type="PROSITE" id="PS50404">
    <property type="entry name" value="GST_NTER"/>
    <property type="match status" value="1"/>
</dbReference>
<dbReference type="EMBL" id="DROP01000224">
    <property type="protein sequence ID" value="HHI88962.1"/>
    <property type="molecule type" value="Genomic_DNA"/>
</dbReference>
<sequence length="201" mass="22878">MYTLIGNPQTRAFRVVWCLEELGLEYELLNLAPRSPEMQKYNPSGKVPALKVGEDIIIDSVAICQFLADRAGKMTYPCGSIERAKMDSFIHLAADEFDHACWVWAKHDRFLPKEQRSEGAKCACSDEWDRAIAHLSERLGTNKYVMGEDFTVPDILFGQCASWAEKMCGFAIPEGNVKDYFTRIRRRKGFVRAVKVAYPKT</sequence>
<evidence type="ECO:0000259" key="1">
    <source>
        <dbReference type="PROSITE" id="PS50404"/>
    </source>
</evidence>
<dbReference type="InterPro" id="IPR004046">
    <property type="entry name" value="GST_C"/>
</dbReference>
<gene>
    <name evidence="3" type="ORF">ENK01_03325</name>
</gene>
<protein>
    <submittedName>
        <fullName evidence="3">Glutathione S-transferase family protein</fullName>
    </submittedName>
</protein>
<comment type="caution">
    <text evidence="3">The sequence shown here is derived from an EMBL/GenBank/DDBJ whole genome shotgun (WGS) entry which is preliminary data.</text>
</comment>
<dbReference type="AlphaFoldDB" id="A0A7V5NXB0"/>
<name>A0A7V5NXB0_9PROT</name>
<dbReference type="Pfam" id="PF00043">
    <property type="entry name" value="GST_C"/>
    <property type="match status" value="1"/>
</dbReference>
<organism evidence="3">
    <name type="scientific">Hellea balneolensis</name>
    <dbReference type="NCBI Taxonomy" id="287478"/>
    <lineage>
        <taxon>Bacteria</taxon>
        <taxon>Pseudomonadati</taxon>
        <taxon>Pseudomonadota</taxon>
        <taxon>Alphaproteobacteria</taxon>
        <taxon>Maricaulales</taxon>
        <taxon>Robiginitomaculaceae</taxon>
        <taxon>Hellea</taxon>
    </lineage>
</organism>
<dbReference type="SUPFAM" id="SSF52833">
    <property type="entry name" value="Thioredoxin-like"/>
    <property type="match status" value="1"/>
</dbReference>
<accession>A0A7V5NXB0</accession>
<feature type="domain" description="GST N-terminal" evidence="1">
    <location>
        <begin position="1"/>
        <end position="75"/>
    </location>
</feature>
<dbReference type="InterPro" id="IPR036249">
    <property type="entry name" value="Thioredoxin-like_sf"/>
</dbReference>
<dbReference type="PANTHER" id="PTHR44051:SF8">
    <property type="entry name" value="GLUTATHIONE S-TRANSFERASE GSTA"/>
    <property type="match status" value="1"/>
</dbReference>
<evidence type="ECO:0000259" key="2">
    <source>
        <dbReference type="PROSITE" id="PS50405"/>
    </source>
</evidence>
<dbReference type="SUPFAM" id="SSF47616">
    <property type="entry name" value="GST C-terminal domain-like"/>
    <property type="match status" value="1"/>
</dbReference>
<dbReference type="InterPro" id="IPR004045">
    <property type="entry name" value="Glutathione_S-Trfase_N"/>
</dbReference>
<dbReference type="Pfam" id="PF13409">
    <property type="entry name" value="GST_N_2"/>
    <property type="match status" value="1"/>
</dbReference>
<dbReference type="Proteomes" id="UP000885806">
    <property type="component" value="Unassembled WGS sequence"/>
</dbReference>
<reference evidence="3" key="1">
    <citation type="journal article" date="2020" name="mSystems">
        <title>Genome- and Community-Level Interaction Insights into Carbon Utilization and Element Cycling Functions of Hydrothermarchaeota in Hydrothermal Sediment.</title>
        <authorList>
            <person name="Zhou Z."/>
            <person name="Liu Y."/>
            <person name="Xu W."/>
            <person name="Pan J."/>
            <person name="Luo Z.H."/>
            <person name="Li M."/>
        </authorList>
    </citation>
    <scope>NUCLEOTIDE SEQUENCE [LARGE SCALE GENOMIC DNA]</scope>
    <source>
        <strain evidence="3">HyVt-538</strain>
    </source>
</reference>
<dbReference type="SFLD" id="SFLDG00358">
    <property type="entry name" value="Main_(cytGST)"/>
    <property type="match status" value="1"/>
</dbReference>
<dbReference type="InterPro" id="IPR036282">
    <property type="entry name" value="Glutathione-S-Trfase_C_sf"/>
</dbReference>